<dbReference type="Proteomes" id="UP001311915">
    <property type="component" value="Unassembled WGS sequence"/>
</dbReference>
<feature type="repeat" description="ARM" evidence="2">
    <location>
        <begin position="126"/>
        <end position="168"/>
    </location>
</feature>
<accession>A0AAV9LZJ0</accession>
<evidence type="ECO:0000256" key="1">
    <source>
        <dbReference type="ARBA" id="ARBA00022737"/>
    </source>
</evidence>
<dbReference type="PROSITE" id="PS50176">
    <property type="entry name" value="ARM_REPEAT"/>
    <property type="match status" value="1"/>
</dbReference>
<dbReference type="SMART" id="SM00185">
    <property type="entry name" value="ARM"/>
    <property type="match status" value="3"/>
</dbReference>
<proteinExistence type="predicted"/>
<sequence length="443" mass="48146">MGKCHRGNDVASVVLDPPVSTTGPDHFKLWSSFSRASVRRMILDAVRCGGRSHKPSSKSPPDQLPRPVGPIDIRSDCEHKKPAGSDRLSELLRLSSRLRTRRIVVKRLQSSNVLEGAKENHLALLGAIPPLMALLDSEDSISQIAALYALLNLAIGNDANKAAIVKAGAIHKMLKLVNEFPNPDVAEAVVANFLGLSALDSNKPIIGSSGAIPFLVKNLDNTNSCQARQDSLRALYNLSISPLNVFPILESDLIAYIMNKLGDMDVSERFLSILCNLVSVAEARKAISSVPDAFPMLVDVVSWTDAPGCQEKASYILMVMAHKSYGDRQAMIEAGVASALLELTLLGSTLAQKRASRILECLRVDKGKQVSDNYGGMSTTISAHKIVQHIVQLKRKSSETISQQSLQNNMKRIVKRANLPHEFVPSDHLKTFTSSSTSKSVPF</sequence>
<gene>
    <name evidence="4" type="ORF">R3W88_022780</name>
</gene>
<dbReference type="SUPFAM" id="SSF48371">
    <property type="entry name" value="ARM repeat"/>
    <property type="match status" value="1"/>
</dbReference>
<dbReference type="PANTHER" id="PTHR46700:SF1">
    <property type="entry name" value="ARM REPEAT SUPERFAMILY PROTEIN"/>
    <property type="match status" value="1"/>
</dbReference>
<dbReference type="AlphaFoldDB" id="A0AAV9LZJ0"/>
<dbReference type="InterPro" id="IPR016024">
    <property type="entry name" value="ARM-type_fold"/>
</dbReference>
<comment type="caution">
    <text evidence="4">The sequence shown here is derived from an EMBL/GenBank/DDBJ whole genome shotgun (WGS) entry which is preliminary data.</text>
</comment>
<reference evidence="4 5" key="1">
    <citation type="submission" date="2023-10" db="EMBL/GenBank/DDBJ databases">
        <title>Genome-Wide Identification Analysis in wild type Solanum Pinnatisectum Reveals Some Genes Defensing Phytophthora Infestans.</title>
        <authorList>
            <person name="Sun C."/>
        </authorList>
    </citation>
    <scope>NUCLEOTIDE SEQUENCE [LARGE SCALE GENOMIC DNA]</scope>
    <source>
        <strain evidence="4">LQN</strain>
        <tissue evidence="4">Leaf</tissue>
    </source>
</reference>
<feature type="compositionally biased region" description="Basic and acidic residues" evidence="3">
    <location>
        <begin position="73"/>
        <end position="84"/>
    </location>
</feature>
<keyword evidence="1" id="KW-0677">Repeat</keyword>
<dbReference type="InterPro" id="IPR000225">
    <property type="entry name" value="Armadillo"/>
</dbReference>
<feature type="region of interest" description="Disordered" evidence="3">
    <location>
        <begin position="49"/>
        <end position="84"/>
    </location>
</feature>
<dbReference type="Gene3D" id="1.25.10.10">
    <property type="entry name" value="Leucine-rich Repeat Variant"/>
    <property type="match status" value="1"/>
</dbReference>
<evidence type="ECO:0000313" key="4">
    <source>
        <dbReference type="EMBL" id="KAK4729792.1"/>
    </source>
</evidence>
<organism evidence="4 5">
    <name type="scientific">Solanum pinnatisectum</name>
    <name type="common">tansyleaf nightshade</name>
    <dbReference type="NCBI Taxonomy" id="50273"/>
    <lineage>
        <taxon>Eukaryota</taxon>
        <taxon>Viridiplantae</taxon>
        <taxon>Streptophyta</taxon>
        <taxon>Embryophyta</taxon>
        <taxon>Tracheophyta</taxon>
        <taxon>Spermatophyta</taxon>
        <taxon>Magnoliopsida</taxon>
        <taxon>eudicotyledons</taxon>
        <taxon>Gunneridae</taxon>
        <taxon>Pentapetalae</taxon>
        <taxon>asterids</taxon>
        <taxon>lamiids</taxon>
        <taxon>Solanales</taxon>
        <taxon>Solanaceae</taxon>
        <taxon>Solanoideae</taxon>
        <taxon>Solaneae</taxon>
        <taxon>Solanum</taxon>
    </lineage>
</organism>
<dbReference type="PANTHER" id="PTHR46700">
    <property type="entry name" value="ARM REPEAT SUPERFAMILY PROTEIN"/>
    <property type="match status" value="1"/>
</dbReference>
<evidence type="ECO:0000256" key="3">
    <source>
        <dbReference type="SAM" id="MobiDB-lite"/>
    </source>
</evidence>
<keyword evidence="5" id="KW-1185">Reference proteome</keyword>
<protein>
    <submittedName>
        <fullName evidence="4">Uncharacterized protein</fullName>
    </submittedName>
</protein>
<name>A0AAV9LZJ0_9SOLN</name>
<dbReference type="InterPro" id="IPR011989">
    <property type="entry name" value="ARM-like"/>
</dbReference>
<dbReference type="EMBL" id="JAWPEI010000004">
    <property type="protein sequence ID" value="KAK4729792.1"/>
    <property type="molecule type" value="Genomic_DNA"/>
</dbReference>
<evidence type="ECO:0000313" key="5">
    <source>
        <dbReference type="Proteomes" id="UP001311915"/>
    </source>
</evidence>
<evidence type="ECO:0000256" key="2">
    <source>
        <dbReference type="PROSITE-ProRule" id="PRU00259"/>
    </source>
</evidence>